<accession>A0ABN1RDE7</accession>
<evidence type="ECO:0000313" key="1">
    <source>
        <dbReference type="EMBL" id="GAA0955294.1"/>
    </source>
</evidence>
<evidence type="ECO:0008006" key="3">
    <source>
        <dbReference type="Google" id="ProtNLM"/>
    </source>
</evidence>
<sequence length="105" mass="11606">MAPVELWVVEQRYRAVLAGAAVTEVAASLGVSRQTVSGWKSRYAVSGLAGLADRSRTPGSCPHQASAEAEAAVCELRRKHPRWGPRRILHVLEFGRGQWRRCRRG</sequence>
<proteinExistence type="predicted"/>
<evidence type="ECO:0000313" key="2">
    <source>
        <dbReference type="Proteomes" id="UP001500418"/>
    </source>
</evidence>
<reference evidence="1 2" key="1">
    <citation type="journal article" date="2019" name="Int. J. Syst. Evol. Microbiol.">
        <title>The Global Catalogue of Microorganisms (GCM) 10K type strain sequencing project: providing services to taxonomists for standard genome sequencing and annotation.</title>
        <authorList>
            <consortium name="The Broad Institute Genomics Platform"/>
            <consortium name="The Broad Institute Genome Sequencing Center for Infectious Disease"/>
            <person name="Wu L."/>
            <person name="Ma J."/>
        </authorList>
    </citation>
    <scope>NUCLEOTIDE SEQUENCE [LARGE SCALE GENOMIC DNA]</scope>
    <source>
        <strain evidence="1 2">JCM 11444</strain>
    </source>
</reference>
<comment type="caution">
    <text evidence="1">The sequence shown here is derived from an EMBL/GenBank/DDBJ whole genome shotgun (WGS) entry which is preliminary data.</text>
</comment>
<name>A0ABN1RDE7_9ACTN</name>
<protein>
    <recommendedName>
        <fullName evidence="3">DNA-binding domain-containing protein</fullName>
    </recommendedName>
</protein>
<dbReference type="SUPFAM" id="SSF46689">
    <property type="entry name" value="Homeodomain-like"/>
    <property type="match status" value="1"/>
</dbReference>
<gene>
    <name evidence="1" type="ORF">GCM10009575_083810</name>
</gene>
<dbReference type="Proteomes" id="UP001500418">
    <property type="component" value="Unassembled WGS sequence"/>
</dbReference>
<dbReference type="Pfam" id="PF13565">
    <property type="entry name" value="HTH_32"/>
    <property type="match status" value="1"/>
</dbReference>
<dbReference type="InterPro" id="IPR009057">
    <property type="entry name" value="Homeodomain-like_sf"/>
</dbReference>
<keyword evidence="2" id="KW-1185">Reference proteome</keyword>
<dbReference type="EMBL" id="BAAAID010000089">
    <property type="protein sequence ID" value="GAA0955294.1"/>
    <property type="molecule type" value="Genomic_DNA"/>
</dbReference>
<organism evidence="1 2">
    <name type="scientific">Streptomyces rhizosphaericus</name>
    <dbReference type="NCBI Taxonomy" id="114699"/>
    <lineage>
        <taxon>Bacteria</taxon>
        <taxon>Bacillati</taxon>
        <taxon>Actinomycetota</taxon>
        <taxon>Actinomycetes</taxon>
        <taxon>Kitasatosporales</taxon>
        <taxon>Streptomycetaceae</taxon>
        <taxon>Streptomyces</taxon>
        <taxon>Streptomyces violaceusniger group</taxon>
    </lineage>
</organism>